<dbReference type="RefSeq" id="WP_237254555.1">
    <property type="nucleotide sequence ID" value="NZ_JAKJXH010000035.1"/>
</dbReference>
<feature type="transmembrane region" description="Helical" evidence="1">
    <location>
        <begin position="132"/>
        <end position="150"/>
    </location>
</feature>
<feature type="transmembrane region" description="Helical" evidence="1">
    <location>
        <begin position="13"/>
        <end position="30"/>
    </location>
</feature>
<name>A0ABS9IBZ0_9PSED</name>
<feature type="transmembrane region" description="Helical" evidence="1">
    <location>
        <begin position="162"/>
        <end position="183"/>
    </location>
</feature>
<keyword evidence="3" id="KW-1185">Reference proteome</keyword>
<dbReference type="EMBL" id="JAKJXH010000035">
    <property type="protein sequence ID" value="MCF7545244.1"/>
    <property type="molecule type" value="Genomic_DNA"/>
</dbReference>
<dbReference type="Proteomes" id="UP001162905">
    <property type="component" value="Unassembled WGS sequence"/>
</dbReference>
<keyword evidence="1" id="KW-1133">Transmembrane helix</keyword>
<feature type="transmembrane region" description="Helical" evidence="1">
    <location>
        <begin position="213"/>
        <end position="230"/>
    </location>
</feature>
<keyword evidence="1" id="KW-0472">Membrane</keyword>
<feature type="transmembrane region" description="Helical" evidence="1">
    <location>
        <begin position="394"/>
        <end position="414"/>
    </location>
</feature>
<organism evidence="2 3">
    <name type="scientific">Pseudomonas petrae</name>
    <dbReference type="NCBI Taxonomy" id="2912190"/>
    <lineage>
        <taxon>Bacteria</taxon>
        <taxon>Pseudomonadati</taxon>
        <taxon>Pseudomonadota</taxon>
        <taxon>Gammaproteobacteria</taxon>
        <taxon>Pseudomonadales</taxon>
        <taxon>Pseudomonadaceae</taxon>
        <taxon>Pseudomonas</taxon>
    </lineage>
</organism>
<protein>
    <recommendedName>
        <fullName evidence="4">Glucosyl transferase GtrII</fullName>
    </recommendedName>
</protein>
<feature type="transmembrane region" description="Helical" evidence="1">
    <location>
        <begin position="190"/>
        <end position="207"/>
    </location>
</feature>
<accession>A0ABS9IBZ0</accession>
<evidence type="ECO:0008006" key="4">
    <source>
        <dbReference type="Google" id="ProtNLM"/>
    </source>
</evidence>
<proteinExistence type="predicted"/>
<keyword evidence="1" id="KW-0812">Transmembrane</keyword>
<feature type="transmembrane region" description="Helical" evidence="1">
    <location>
        <begin position="356"/>
        <end position="382"/>
    </location>
</feature>
<feature type="transmembrane region" description="Helical" evidence="1">
    <location>
        <begin position="323"/>
        <end position="344"/>
    </location>
</feature>
<evidence type="ECO:0000256" key="1">
    <source>
        <dbReference type="SAM" id="Phobius"/>
    </source>
</evidence>
<comment type="caution">
    <text evidence="2">The sequence shown here is derived from an EMBL/GenBank/DDBJ whole genome shotgun (WGS) entry which is preliminary data.</text>
</comment>
<feature type="transmembrane region" description="Helical" evidence="1">
    <location>
        <begin position="242"/>
        <end position="268"/>
    </location>
</feature>
<feature type="transmembrane region" description="Helical" evidence="1">
    <location>
        <begin position="421"/>
        <end position="438"/>
    </location>
</feature>
<reference evidence="2" key="1">
    <citation type="submission" date="2022-01" db="EMBL/GenBank/DDBJ databases">
        <title>Pseudomonas sp. nov. isolated from Antarctic regolith.</title>
        <authorList>
            <person name="Novakova D."/>
            <person name="Sedlar K."/>
        </authorList>
    </citation>
    <scope>NUCLEOTIDE SEQUENCE</scope>
    <source>
        <strain evidence="2">P2647</strain>
    </source>
</reference>
<evidence type="ECO:0000313" key="3">
    <source>
        <dbReference type="Proteomes" id="UP001162905"/>
    </source>
</evidence>
<sequence>MIFTPKQTNVFRLSVKTLIFISGMLFFLYLQFRVQVQNGFTTLYGDSYDAAIVVAIMEHWLSFWHGNAVWSELYYFYPYKNTLAQTDGYFIIGMIYSVIRTANLDPFISSELSNAVIKCIGFSGFFWMMRKVFNVNFLWSVLAAGLFMIANNLTSHGTRVQLATLAFAPIVTTLLWSACNHLLANNRRQLVINGGAAGILLGAWAITCFYMTWFYIFFTVFFSLMLLIVNNRHSTYLFFRAIITNWVAVLIVAVITGLSFVPLLIIYLPKAAETGFRLYETALHYTVPPVGILQVGQQNLLFGDLYNKVAKILTSNYSVEGEYYNTGIAPILFVIFIFATLTLFSKNTQPRNKALLRAAGLATLVTWSLIIQINGVSLWYFVFTYFPGAQALNVVTAYQLFLTFPIVTLSVVYLSRISPRLPVSILIILVGLLILEELNRAYISLDRQAELRKIADIPPAPATCDVFYVSGWKTQTTMIDKIYSHNVSAMLIAELIKKPTINGFASFNPPDWNLADPNAADYDARVAAYLASHNIAHACKLDLETKTWRAIDQ</sequence>
<evidence type="ECO:0000313" key="2">
    <source>
        <dbReference type="EMBL" id="MCF7545244.1"/>
    </source>
</evidence>
<gene>
    <name evidence="2" type="ORF">L4G47_23905</name>
</gene>